<dbReference type="InterPro" id="IPR039425">
    <property type="entry name" value="RNA_pol_sigma-70-like"/>
</dbReference>
<evidence type="ECO:0000259" key="8">
    <source>
        <dbReference type="Pfam" id="PF08281"/>
    </source>
</evidence>
<dbReference type="PROSITE" id="PS01063">
    <property type="entry name" value="SIGMA70_ECF"/>
    <property type="match status" value="1"/>
</dbReference>
<dbReference type="InterPro" id="IPR007627">
    <property type="entry name" value="RNA_pol_sigma70_r2"/>
</dbReference>
<evidence type="ECO:0000256" key="4">
    <source>
        <dbReference type="ARBA" id="ARBA00023125"/>
    </source>
</evidence>
<dbReference type="InterPro" id="IPR000838">
    <property type="entry name" value="RNA_pol_sigma70_ECF_CS"/>
</dbReference>
<dbReference type="GO" id="GO:0006950">
    <property type="term" value="P:response to stress"/>
    <property type="evidence" value="ECO:0007669"/>
    <property type="project" value="UniProtKB-ARBA"/>
</dbReference>
<comment type="similarity">
    <text evidence="1 6">Belongs to the sigma-70 factor family. ECF subfamily.</text>
</comment>
<feature type="domain" description="RNA polymerase sigma factor 70 region 4 type 2" evidence="8">
    <location>
        <begin position="100"/>
        <end position="151"/>
    </location>
</feature>
<keyword evidence="3 6" id="KW-0731">Sigma factor</keyword>
<dbReference type="PANTHER" id="PTHR43133">
    <property type="entry name" value="RNA POLYMERASE ECF-TYPE SIGMA FACTO"/>
    <property type="match status" value="1"/>
</dbReference>
<name>A0A1H0WAK7_9PSEU</name>
<evidence type="ECO:0000259" key="7">
    <source>
        <dbReference type="Pfam" id="PF04542"/>
    </source>
</evidence>
<feature type="domain" description="RNA polymerase sigma-70 region 2" evidence="7">
    <location>
        <begin position="20"/>
        <end position="78"/>
    </location>
</feature>
<dbReference type="Pfam" id="PF08281">
    <property type="entry name" value="Sigma70_r4_2"/>
    <property type="match status" value="1"/>
</dbReference>
<accession>A0A1H0WAK7</accession>
<dbReference type="Proteomes" id="UP000199651">
    <property type="component" value="Unassembled WGS sequence"/>
</dbReference>
<protein>
    <recommendedName>
        <fullName evidence="6">RNA polymerase sigma factor</fullName>
    </recommendedName>
</protein>
<evidence type="ECO:0000256" key="2">
    <source>
        <dbReference type="ARBA" id="ARBA00023015"/>
    </source>
</evidence>
<dbReference type="RefSeq" id="WP_091383641.1">
    <property type="nucleotide sequence ID" value="NZ_FNDV01000015.1"/>
</dbReference>
<organism evidence="9 10">
    <name type="scientific">Actinokineospora alba</name>
    <dbReference type="NCBI Taxonomy" id="504798"/>
    <lineage>
        <taxon>Bacteria</taxon>
        <taxon>Bacillati</taxon>
        <taxon>Actinomycetota</taxon>
        <taxon>Actinomycetes</taxon>
        <taxon>Pseudonocardiales</taxon>
        <taxon>Pseudonocardiaceae</taxon>
        <taxon>Actinokineospora</taxon>
    </lineage>
</organism>
<dbReference type="InterPro" id="IPR036388">
    <property type="entry name" value="WH-like_DNA-bd_sf"/>
</dbReference>
<dbReference type="NCBIfam" id="TIGR02983">
    <property type="entry name" value="SigE-fam_strep"/>
    <property type="match status" value="1"/>
</dbReference>
<keyword evidence="2 6" id="KW-0805">Transcription regulation</keyword>
<dbReference type="EMBL" id="FNJB01000019">
    <property type="protein sequence ID" value="SDP87346.1"/>
    <property type="molecule type" value="Genomic_DNA"/>
</dbReference>
<proteinExistence type="inferred from homology"/>
<dbReference type="InterPro" id="IPR013325">
    <property type="entry name" value="RNA_pol_sigma_r2"/>
</dbReference>
<dbReference type="STRING" id="504798.SAMN05421871_11594"/>
<dbReference type="GO" id="GO:0016987">
    <property type="term" value="F:sigma factor activity"/>
    <property type="evidence" value="ECO:0007669"/>
    <property type="project" value="UniProtKB-KW"/>
</dbReference>
<reference evidence="10" key="1">
    <citation type="submission" date="2016-10" db="EMBL/GenBank/DDBJ databases">
        <authorList>
            <person name="Varghese N."/>
            <person name="Submissions S."/>
        </authorList>
    </citation>
    <scope>NUCLEOTIDE SEQUENCE [LARGE SCALE GENOMIC DNA]</scope>
    <source>
        <strain evidence="10">IBRC-M 10655</strain>
    </source>
</reference>
<dbReference type="InterPro" id="IPR013324">
    <property type="entry name" value="RNA_pol_sigma_r3/r4-like"/>
</dbReference>
<dbReference type="GO" id="GO:0006352">
    <property type="term" value="P:DNA-templated transcription initiation"/>
    <property type="evidence" value="ECO:0007669"/>
    <property type="project" value="InterPro"/>
</dbReference>
<dbReference type="PANTHER" id="PTHR43133:SF50">
    <property type="entry name" value="ECF RNA POLYMERASE SIGMA FACTOR SIGM"/>
    <property type="match status" value="1"/>
</dbReference>
<sequence length="163" mass="18522">MRTRDTEEFAEFFSARFDTYRRIAHALCGDWDEAEEITQESFVKVYARWSKIRRDTVDAYLRTVLTRSFLDTRRRKRAREDVVAEVPDAGSRDPETAERLALGSALLSVPPRQRAVLVLRFIVDQSVEQVAATMGCSVGTVKSQTSRGLDTLRAAYPETTRSA</sequence>
<evidence type="ECO:0000256" key="1">
    <source>
        <dbReference type="ARBA" id="ARBA00010641"/>
    </source>
</evidence>
<dbReference type="InterPro" id="IPR014284">
    <property type="entry name" value="RNA_pol_sigma-70_dom"/>
</dbReference>
<dbReference type="SUPFAM" id="SSF88946">
    <property type="entry name" value="Sigma2 domain of RNA polymerase sigma factors"/>
    <property type="match status" value="1"/>
</dbReference>
<gene>
    <name evidence="9" type="ORF">SAMN05192558_11912</name>
</gene>
<evidence type="ECO:0000313" key="10">
    <source>
        <dbReference type="Proteomes" id="UP000199651"/>
    </source>
</evidence>
<keyword evidence="10" id="KW-1185">Reference proteome</keyword>
<dbReference type="SUPFAM" id="SSF88659">
    <property type="entry name" value="Sigma3 and sigma4 domains of RNA polymerase sigma factors"/>
    <property type="match status" value="1"/>
</dbReference>
<dbReference type="Gene3D" id="1.10.10.10">
    <property type="entry name" value="Winged helix-like DNA-binding domain superfamily/Winged helix DNA-binding domain"/>
    <property type="match status" value="1"/>
</dbReference>
<dbReference type="Pfam" id="PF04542">
    <property type="entry name" value="Sigma70_r2"/>
    <property type="match status" value="1"/>
</dbReference>
<keyword evidence="4 6" id="KW-0238">DNA-binding</keyword>
<evidence type="ECO:0000256" key="3">
    <source>
        <dbReference type="ARBA" id="ARBA00023082"/>
    </source>
</evidence>
<evidence type="ECO:0000256" key="6">
    <source>
        <dbReference type="RuleBase" id="RU000716"/>
    </source>
</evidence>
<evidence type="ECO:0000313" key="9">
    <source>
        <dbReference type="EMBL" id="SDP87346.1"/>
    </source>
</evidence>
<dbReference type="InterPro" id="IPR014325">
    <property type="entry name" value="RNA_pol_sigma-E_actinobac"/>
</dbReference>
<dbReference type="InterPro" id="IPR013249">
    <property type="entry name" value="RNA_pol_sigma70_r4_t2"/>
</dbReference>
<keyword evidence="5 6" id="KW-0804">Transcription</keyword>
<dbReference type="NCBIfam" id="TIGR02937">
    <property type="entry name" value="sigma70-ECF"/>
    <property type="match status" value="1"/>
</dbReference>
<dbReference type="Gene3D" id="1.10.1740.10">
    <property type="match status" value="1"/>
</dbReference>
<dbReference type="OrthoDB" id="3678480at2"/>
<evidence type="ECO:0000256" key="5">
    <source>
        <dbReference type="ARBA" id="ARBA00023163"/>
    </source>
</evidence>
<dbReference type="AlphaFoldDB" id="A0A1H0WAK7"/>
<dbReference type="GO" id="GO:0003677">
    <property type="term" value="F:DNA binding"/>
    <property type="evidence" value="ECO:0007669"/>
    <property type="project" value="UniProtKB-KW"/>
</dbReference>
<dbReference type="CDD" id="cd06171">
    <property type="entry name" value="Sigma70_r4"/>
    <property type="match status" value="1"/>
</dbReference>